<evidence type="ECO:0000313" key="4">
    <source>
        <dbReference type="Proteomes" id="UP000694044"/>
    </source>
</evidence>
<dbReference type="EMBL" id="JAGDFM010000064">
    <property type="protein sequence ID" value="KAG7388241.1"/>
    <property type="molecule type" value="Genomic_DNA"/>
</dbReference>
<gene>
    <name evidence="3" type="ORF">PHYPSEUDO_012899</name>
</gene>
<dbReference type="Proteomes" id="UP000694044">
    <property type="component" value="Unassembled WGS sequence"/>
</dbReference>
<evidence type="ECO:0000256" key="1">
    <source>
        <dbReference type="SAM" id="MobiDB-lite"/>
    </source>
</evidence>
<accession>A0A8T1W4J9</accession>
<organism evidence="3 4">
    <name type="scientific">Phytophthora pseudosyringae</name>
    <dbReference type="NCBI Taxonomy" id="221518"/>
    <lineage>
        <taxon>Eukaryota</taxon>
        <taxon>Sar</taxon>
        <taxon>Stramenopiles</taxon>
        <taxon>Oomycota</taxon>
        <taxon>Peronosporomycetes</taxon>
        <taxon>Peronosporales</taxon>
        <taxon>Peronosporaceae</taxon>
        <taxon>Phytophthora</taxon>
    </lineage>
</organism>
<sequence>MTSVVPMPPELAEISAAALDGCLEPSRRLPSPATLHRIIKRGGRALQTVLTSTPVYTTAISSECREALQRMADVGQALEMRFIVELDKCGVLAECAATKVNDISDESVQHLAELREAVTACAMATLASKPDVDLLALWSVVHNSVSSAITEEAAALAAQAETVLPDTVEDIEDAMVNIGRLLQVAFLSSAALAGSVGAEVRAAVENLTRDGTPLAEHLMHELRSHLDAVRDALSEEDWQEFRKLCSQALMKGWQELGDAAGKLSDTVAVAMQVEVDEVFNSPFATAIAARGTALATGALTCSRDLVDAALDAARDGRVIILTGFIGWVERIGLPPLLRVEIARDYIQTAGLFFAGLFVPVIAYVSDLDVGNNMRQILWGFSRFYDVFAVDVSAFLQVPTAATNVFVFFLIMGILAVWVSYLWFLKTGRHMHSRVVEVRHGHEATTWAALAVRQATRVKMFTYVITACLTVYLPLTRLCLDVLAASAAPDMDDRDYENGAVDLVVARFKDGSGWWLAVLMAIVVLLSFTCTLPVMFYIAIKRNQPTGSHENANMTHNLDGEKVEFTDKVYARLVARDPSQLRCPYRSLYAGFGQRSSHYKVVQLAVKIALAFLIVVTTRSSSGLRGGFVCALYIFVVIFTVRGKPFTDPMNNVQEISSKLAAFTTCFCAAVVVGPNSLRGWGGFAVFVQILNMIIMVSVLMLGMKRTRLWIKDKTGFLSFSDTSRGIEDARAVDIVPEWNPEKEVKHRVWQAFWRATLLELTEPKLGKDYSGVTIANRLSDLEQAVVASGAHRVVSHWKGQENPYTVRLRQAVLEVLEGVDVFWGDLDNPRSGHSGFGKMYVKPYPYHCTIVYDDPVRSAIGETDAGGEASKDVVTLRDDYDPTDTNSTHRNLAKLFFLNFSPQIIARREVRHKLRALSALATSIRFPFAQEEEVTLEDGIIEVKRFGKTYTETRMSKVKFKCYYTWGVIRVETEGDGHGKTPRVMAEGFQVSMTYRDGQGDAVAPNTGIVHQLKHREATKGPDHIGLTAEMQESDELSKIFSQTELDWIAAVKKLLSQNQQYRRRLEEKYRRGNETLSDGFWHEVYNQPRLSRTKLERHLRTLEINPQLRALLKTHADALDSLYLRMRYIYSHPAVTFWYVFWEDVYARNGEMKKLGDHKALLDPLERTSLCYRVMKRDELEACLEARQLLGRKAYFVPRLLQLRLELVDPTKVHLPQGLFEPSLLNLLYDTLNKHIEATKRGKTTSEVEEEDTEKEAKPLDIREQVRQVLHIGNNDKDKDSEQREAVEVKD</sequence>
<comment type="caution">
    <text evidence="3">The sequence shown here is derived from an EMBL/GenBank/DDBJ whole genome shotgun (WGS) entry which is preliminary data.</text>
</comment>
<dbReference type="OrthoDB" id="10261361at2759"/>
<feature type="transmembrane region" description="Helical" evidence="2">
    <location>
        <begin position="623"/>
        <end position="640"/>
    </location>
</feature>
<feature type="transmembrane region" description="Helical" evidence="2">
    <location>
        <begin position="462"/>
        <end position="487"/>
    </location>
</feature>
<feature type="transmembrane region" description="Helical" evidence="2">
    <location>
        <begin position="660"/>
        <end position="677"/>
    </location>
</feature>
<feature type="compositionally biased region" description="Basic and acidic residues" evidence="1">
    <location>
        <begin position="1275"/>
        <end position="1292"/>
    </location>
</feature>
<keyword evidence="2" id="KW-0812">Transmembrane</keyword>
<feature type="region of interest" description="Disordered" evidence="1">
    <location>
        <begin position="1241"/>
        <end position="1292"/>
    </location>
</feature>
<proteinExistence type="predicted"/>
<feature type="compositionally biased region" description="Basic and acidic residues" evidence="1">
    <location>
        <begin position="1256"/>
        <end position="1267"/>
    </location>
</feature>
<keyword evidence="2" id="KW-1133">Transmembrane helix</keyword>
<evidence type="ECO:0000313" key="3">
    <source>
        <dbReference type="EMBL" id="KAG7388241.1"/>
    </source>
</evidence>
<name>A0A8T1W4J9_9STRA</name>
<reference evidence="3" key="1">
    <citation type="submission" date="2021-02" db="EMBL/GenBank/DDBJ databases">
        <authorList>
            <person name="Palmer J.M."/>
        </authorList>
    </citation>
    <scope>NUCLEOTIDE SEQUENCE</scope>
    <source>
        <strain evidence="3">SCRP734</strain>
    </source>
</reference>
<feature type="transmembrane region" description="Helical" evidence="2">
    <location>
        <begin position="376"/>
        <end position="395"/>
    </location>
</feature>
<keyword evidence="4" id="KW-1185">Reference proteome</keyword>
<feature type="transmembrane region" description="Helical" evidence="2">
    <location>
        <begin position="513"/>
        <end position="539"/>
    </location>
</feature>
<feature type="transmembrane region" description="Helical" evidence="2">
    <location>
        <begin position="401"/>
        <end position="423"/>
    </location>
</feature>
<feature type="transmembrane region" description="Helical" evidence="2">
    <location>
        <begin position="345"/>
        <end position="364"/>
    </location>
</feature>
<evidence type="ECO:0000256" key="2">
    <source>
        <dbReference type="SAM" id="Phobius"/>
    </source>
</evidence>
<feature type="transmembrane region" description="Helical" evidence="2">
    <location>
        <begin position="683"/>
        <end position="703"/>
    </location>
</feature>
<protein>
    <submittedName>
        <fullName evidence="3">Uncharacterized protein</fullName>
    </submittedName>
</protein>
<keyword evidence="2" id="KW-0472">Membrane</keyword>